<name>A0ABP4XVD8_9MICO</name>
<comment type="caution">
    <text evidence="6">The sequence shown here is derived from an EMBL/GenBank/DDBJ whole genome shotgun (WGS) entry which is preliminary data.</text>
</comment>
<feature type="DNA-binding region" description="OmpR/PhoB-type" evidence="3">
    <location>
        <begin position="124"/>
        <end position="219"/>
    </location>
</feature>
<feature type="domain" description="Response regulatory" evidence="4">
    <location>
        <begin position="2"/>
        <end position="116"/>
    </location>
</feature>
<dbReference type="EMBL" id="BAAAOB010000004">
    <property type="protein sequence ID" value="GAA1796067.1"/>
    <property type="molecule type" value="Genomic_DNA"/>
</dbReference>
<dbReference type="Pfam" id="PF00072">
    <property type="entry name" value="Response_reg"/>
    <property type="match status" value="1"/>
</dbReference>
<dbReference type="InterPro" id="IPR039420">
    <property type="entry name" value="WalR-like"/>
</dbReference>
<evidence type="ECO:0000259" key="5">
    <source>
        <dbReference type="PROSITE" id="PS51755"/>
    </source>
</evidence>
<sequence length="224" mass="24390">MRILVVEDDPVLGPALQRGLALEGFSTDLVVDGTDALHTVEVTEYDALVLDRDLPGTHGDEVCRILANDPGSPRILMLTAAGTLTQRISGFELGADDYLPKPFEFSELVVRLRALGRRSAVAVPPVLSRGPLELDVFRRTVRRDGATIRLTKKELAVLEVLLRADGGVVSAEDLLEKAWDENANPFTNSIRVTVSSLRKKLGEPWIIETVAGSGYRVPAPEETP</sequence>
<evidence type="ECO:0000313" key="6">
    <source>
        <dbReference type="EMBL" id="GAA1796067.1"/>
    </source>
</evidence>
<dbReference type="InterPro" id="IPR001789">
    <property type="entry name" value="Sig_transdc_resp-reg_receiver"/>
</dbReference>
<proteinExistence type="predicted"/>
<dbReference type="Pfam" id="PF00486">
    <property type="entry name" value="Trans_reg_C"/>
    <property type="match status" value="1"/>
</dbReference>
<keyword evidence="1 3" id="KW-0238">DNA-binding</keyword>
<dbReference type="Proteomes" id="UP001500851">
    <property type="component" value="Unassembled WGS sequence"/>
</dbReference>
<evidence type="ECO:0000256" key="1">
    <source>
        <dbReference type="ARBA" id="ARBA00023125"/>
    </source>
</evidence>
<evidence type="ECO:0000313" key="7">
    <source>
        <dbReference type="Proteomes" id="UP001500851"/>
    </source>
</evidence>
<dbReference type="PANTHER" id="PTHR48111">
    <property type="entry name" value="REGULATOR OF RPOS"/>
    <property type="match status" value="1"/>
</dbReference>
<dbReference type="SMART" id="SM00862">
    <property type="entry name" value="Trans_reg_C"/>
    <property type="match status" value="1"/>
</dbReference>
<keyword evidence="7" id="KW-1185">Reference proteome</keyword>
<dbReference type="InterPro" id="IPR036388">
    <property type="entry name" value="WH-like_DNA-bd_sf"/>
</dbReference>
<dbReference type="CDD" id="cd00383">
    <property type="entry name" value="trans_reg_C"/>
    <property type="match status" value="1"/>
</dbReference>
<dbReference type="Gene3D" id="6.10.250.690">
    <property type="match status" value="1"/>
</dbReference>
<feature type="modified residue" description="4-aspartylphosphate" evidence="2">
    <location>
        <position position="51"/>
    </location>
</feature>
<dbReference type="SUPFAM" id="SSF52172">
    <property type="entry name" value="CheY-like"/>
    <property type="match status" value="1"/>
</dbReference>
<dbReference type="InterPro" id="IPR001867">
    <property type="entry name" value="OmpR/PhoB-type_DNA-bd"/>
</dbReference>
<dbReference type="SMART" id="SM00448">
    <property type="entry name" value="REC"/>
    <property type="match status" value="1"/>
</dbReference>
<organism evidence="6 7">
    <name type="scientific">Leucobacter iarius</name>
    <dbReference type="NCBI Taxonomy" id="333963"/>
    <lineage>
        <taxon>Bacteria</taxon>
        <taxon>Bacillati</taxon>
        <taxon>Actinomycetota</taxon>
        <taxon>Actinomycetes</taxon>
        <taxon>Micrococcales</taxon>
        <taxon>Microbacteriaceae</taxon>
        <taxon>Leucobacter</taxon>
    </lineage>
</organism>
<evidence type="ECO:0000259" key="4">
    <source>
        <dbReference type="PROSITE" id="PS50110"/>
    </source>
</evidence>
<dbReference type="RefSeq" id="WP_344032930.1">
    <property type="nucleotide sequence ID" value="NZ_BAAAOB010000004.1"/>
</dbReference>
<dbReference type="Gene3D" id="3.40.50.2300">
    <property type="match status" value="1"/>
</dbReference>
<evidence type="ECO:0000256" key="2">
    <source>
        <dbReference type="PROSITE-ProRule" id="PRU00169"/>
    </source>
</evidence>
<dbReference type="PROSITE" id="PS51755">
    <property type="entry name" value="OMPR_PHOB"/>
    <property type="match status" value="1"/>
</dbReference>
<feature type="domain" description="OmpR/PhoB-type" evidence="5">
    <location>
        <begin position="124"/>
        <end position="219"/>
    </location>
</feature>
<evidence type="ECO:0000256" key="3">
    <source>
        <dbReference type="PROSITE-ProRule" id="PRU01091"/>
    </source>
</evidence>
<reference evidence="7" key="1">
    <citation type="journal article" date="2019" name="Int. J. Syst. Evol. Microbiol.">
        <title>The Global Catalogue of Microorganisms (GCM) 10K type strain sequencing project: providing services to taxonomists for standard genome sequencing and annotation.</title>
        <authorList>
            <consortium name="The Broad Institute Genomics Platform"/>
            <consortium name="The Broad Institute Genome Sequencing Center for Infectious Disease"/>
            <person name="Wu L."/>
            <person name="Ma J."/>
        </authorList>
    </citation>
    <scope>NUCLEOTIDE SEQUENCE [LARGE SCALE GENOMIC DNA]</scope>
    <source>
        <strain evidence="7">JCM 14736</strain>
    </source>
</reference>
<dbReference type="PANTHER" id="PTHR48111:SF36">
    <property type="entry name" value="TRANSCRIPTIONAL REGULATORY PROTEIN CUTR"/>
    <property type="match status" value="1"/>
</dbReference>
<dbReference type="PROSITE" id="PS50110">
    <property type="entry name" value="RESPONSE_REGULATORY"/>
    <property type="match status" value="1"/>
</dbReference>
<keyword evidence="2" id="KW-0597">Phosphoprotein</keyword>
<dbReference type="InterPro" id="IPR011006">
    <property type="entry name" value="CheY-like_superfamily"/>
</dbReference>
<gene>
    <name evidence="6" type="ORF">GCM10009768_26380</name>
</gene>
<accession>A0ABP4XVD8</accession>
<dbReference type="Gene3D" id="1.10.10.10">
    <property type="entry name" value="Winged helix-like DNA-binding domain superfamily/Winged helix DNA-binding domain"/>
    <property type="match status" value="1"/>
</dbReference>
<protein>
    <submittedName>
        <fullName evidence="6">Response regulator transcription factor</fullName>
    </submittedName>
</protein>